<name>A0A844W804_9RHOB</name>
<dbReference type="GO" id="GO:0030313">
    <property type="term" value="C:cell envelope"/>
    <property type="evidence" value="ECO:0007669"/>
    <property type="project" value="UniProtKB-SubCell"/>
</dbReference>
<comment type="caution">
    <text evidence="4">The sequence shown here is derived from an EMBL/GenBank/DDBJ whole genome shotgun (WGS) entry which is preliminary data.</text>
</comment>
<evidence type="ECO:0000256" key="2">
    <source>
        <dbReference type="ARBA" id="ARBA00023054"/>
    </source>
</evidence>
<dbReference type="InterPro" id="IPR050465">
    <property type="entry name" value="UPF0194_transport"/>
</dbReference>
<dbReference type="Gene3D" id="3.30.450.40">
    <property type="match status" value="1"/>
</dbReference>
<evidence type="ECO:0000256" key="1">
    <source>
        <dbReference type="ARBA" id="ARBA00004196"/>
    </source>
</evidence>
<gene>
    <name evidence="4" type="ORF">GLS40_02455</name>
</gene>
<feature type="domain" description="GAF" evidence="3">
    <location>
        <begin position="188"/>
        <end position="315"/>
    </location>
</feature>
<protein>
    <submittedName>
        <fullName evidence="4">HlyD family efflux transporter periplasmic adaptor subunit</fullName>
    </submittedName>
</protein>
<comment type="subcellular location">
    <subcellularLocation>
        <location evidence="1">Cell envelope</location>
    </subcellularLocation>
</comment>
<dbReference type="Gene3D" id="1.10.287.470">
    <property type="entry name" value="Helix hairpin bin"/>
    <property type="match status" value="1"/>
</dbReference>
<dbReference type="PANTHER" id="PTHR32347">
    <property type="entry name" value="EFFLUX SYSTEM COMPONENT YKNX-RELATED"/>
    <property type="match status" value="1"/>
</dbReference>
<dbReference type="Gene3D" id="2.40.50.100">
    <property type="match status" value="1"/>
</dbReference>
<dbReference type="InterPro" id="IPR029016">
    <property type="entry name" value="GAF-like_dom_sf"/>
</dbReference>
<evidence type="ECO:0000259" key="3">
    <source>
        <dbReference type="Pfam" id="PF01590"/>
    </source>
</evidence>
<dbReference type="PANTHER" id="PTHR32347:SF23">
    <property type="entry name" value="BLL5650 PROTEIN"/>
    <property type="match status" value="1"/>
</dbReference>
<dbReference type="SUPFAM" id="SSF111369">
    <property type="entry name" value="HlyD-like secretion proteins"/>
    <property type="match status" value="1"/>
</dbReference>
<accession>A0A844W804</accession>
<evidence type="ECO:0000313" key="4">
    <source>
        <dbReference type="EMBL" id="MWB76883.1"/>
    </source>
</evidence>
<dbReference type="InterPro" id="IPR003018">
    <property type="entry name" value="GAF"/>
</dbReference>
<dbReference type="Proteomes" id="UP000443843">
    <property type="component" value="Unassembled WGS sequence"/>
</dbReference>
<organism evidence="4 5">
    <name type="scientific">Pseudooceanicola pacificus</name>
    <dbReference type="NCBI Taxonomy" id="2676438"/>
    <lineage>
        <taxon>Bacteria</taxon>
        <taxon>Pseudomonadati</taxon>
        <taxon>Pseudomonadota</taxon>
        <taxon>Alphaproteobacteria</taxon>
        <taxon>Rhodobacterales</taxon>
        <taxon>Paracoccaceae</taxon>
        <taxon>Pseudooceanicola</taxon>
    </lineage>
</organism>
<dbReference type="Pfam" id="PF01590">
    <property type="entry name" value="GAF"/>
    <property type="match status" value="1"/>
</dbReference>
<dbReference type="EMBL" id="WNXQ01000001">
    <property type="protein sequence ID" value="MWB76883.1"/>
    <property type="molecule type" value="Genomic_DNA"/>
</dbReference>
<dbReference type="AlphaFoldDB" id="A0A844W804"/>
<dbReference type="RefSeq" id="WP_160381005.1">
    <property type="nucleotide sequence ID" value="NZ_WNXQ01000001.1"/>
</dbReference>
<dbReference type="Gene3D" id="2.40.30.170">
    <property type="match status" value="1"/>
</dbReference>
<sequence>MDGRLDTGTQSADAPAAATATDPWRAFLNPGDGADFLAGWLAIAAGRIAEAQAAVLFLRGDAGRMGPAARWNLPEEIPQPYVTVAEALLRRPEPLIDHHEGVTLLGYPIEAGAELQGVLVLALRDRPDGAAFRRIMRDLHWSAGWIEARLWQGQAALGRKQADSAHLLTRLLAATDGHVRFDGAALSLVNAIPEVTGFDAAALGMVRRGRVRLEALSRVAAFGRRTERVAAHEAAMDEALAQGEAVVWPAPPEGRRMIDAAHRALGRTLGSGAVVSAPLLVRGQVVGVLTLQRGRGEDESLVLAADAVDDLRLVASALAPLLKAKYDERRLVSGRLRDWAGRGLTAVLGRRPAITLGAIVLAVALAVPFLVPAELRIRADATVEGAMQQAAVAPADGFIAEAPVRAGAEVTRGMLLARLDDRDLELEAAANDARVDQARQSLREALSIGDRAKAAVANADLAEALAAADLTRARLDRLEITAPIDGLVVSGDLSQRIGSPVTRGDTLFEIARQDGWRLRIDVSEYDLALIAPGQTGRAVMPGLAATPVPFEITAVASVSDPGEGENRFRVEARVLDAPPAIRPGLQGTAKVSVGDSSLAWAWARSSVIRLRLLWWRLLP</sequence>
<keyword evidence="2" id="KW-0175">Coiled coil</keyword>
<dbReference type="SUPFAM" id="SSF55781">
    <property type="entry name" value="GAF domain-like"/>
    <property type="match status" value="1"/>
</dbReference>
<evidence type="ECO:0000313" key="5">
    <source>
        <dbReference type="Proteomes" id="UP000443843"/>
    </source>
</evidence>
<keyword evidence="5" id="KW-1185">Reference proteome</keyword>
<proteinExistence type="predicted"/>
<reference evidence="4 5" key="1">
    <citation type="submission" date="2019-11" db="EMBL/GenBank/DDBJ databases">
        <title>Pseudooceanicola pacifica sp. nov., isolated from deep-sea sediment of the Pacific Ocean.</title>
        <authorList>
            <person name="Lyu L."/>
        </authorList>
    </citation>
    <scope>NUCLEOTIDE SEQUENCE [LARGE SCALE GENOMIC DNA]</scope>
    <source>
        <strain evidence="4 5">216_PA32_1</strain>
    </source>
</reference>